<proteinExistence type="predicted"/>
<organism evidence="1 2">
    <name type="scientific">Aspergillus pseudoustus</name>
    <dbReference type="NCBI Taxonomy" id="1810923"/>
    <lineage>
        <taxon>Eukaryota</taxon>
        <taxon>Fungi</taxon>
        <taxon>Dikarya</taxon>
        <taxon>Ascomycota</taxon>
        <taxon>Pezizomycotina</taxon>
        <taxon>Eurotiomycetes</taxon>
        <taxon>Eurotiomycetidae</taxon>
        <taxon>Eurotiales</taxon>
        <taxon>Aspergillaceae</taxon>
        <taxon>Aspergillus</taxon>
        <taxon>Aspergillus subgen. Nidulantes</taxon>
    </lineage>
</organism>
<evidence type="ECO:0008006" key="3">
    <source>
        <dbReference type="Google" id="ProtNLM"/>
    </source>
</evidence>
<reference evidence="1 2" key="1">
    <citation type="submission" date="2024-07" db="EMBL/GenBank/DDBJ databases">
        <title>Section-level genome sequencing and comparative genomics of Aspergillus sections Usti and Cavernicolus.</title>
        <authorList>
            <consortium name="Lawrence Berkeley National Laboratory"/>
            <person name="Nybo J.L."/>
            <person name="Vesth T.C."/>
            <person name="Theobald S."/>
            <person name="Frisvad J.C."/>
            <person name="Larsen T.O."/>
            <person name="Kjaerboelling I."/>
            <person name="Rothschild-Mancinelli K."/>
            <person name="Lyhne E.K."/>
            <person name="Kogle M.E."/>
            <person name="Barry K."/>
            <person name="Clum A."/>
            <person name="Na H."/>
            <person name="Ledsgaard L."/>
            <person name="Lin J."/>
            <person name="Lipzen A."/>
            <person name="Kuo A."/>
            <person name="Riley R."/>
            <person name="Mondo S."/>
            <person name="Labutti K."/>
            <person name="Haridas S."/>
            <person name="Pangalinan J."/>
            <person name="Salamov A.A."/>
            <person name="Simmons B.A."/>
            <person name="Magnuson J.K."/>
            <person name="Chen J."/>
            <person name="Drula E."/>
            <person name="Henrissat B."/>
            <person name="Wiebenga A."/>
            <person name="Lubbers R.J."/>
            <person name="Gomes A.C."/>
            <person name="Makela M.R."/>
            <person name="Stajich J."/>
            <person name="Grigoriev I.V."/>
            <person name="Mortensen U.H."/>
            <person name="De Vries R.P."/>
            <person name="Baker S.E."/>
            <person name="Andersen M.R."/>
        </authorList>
    </citation>
    <scope>NUCLEOTIDE SEQUENCE [LARGE SCALE GENOMIC DNA]</scope>
    <source>
        <strain evidence="1 2">CBS 123904</strain>
    </source>
</reference>
<dbReference type="SUPFAM" id="SSF54427">
    <property type="entry name" value="NTF2-like"/>
    <property type="match status" value="1"/>
</dbReference>
<dbReference type="EMBL" id="JBFXLU010000050">
    <property type="protein sequence ID" value="KAL2848438.1"/>
    <property type="molecule type" value="Genomic_DNA"/>
</dbReference>
<evidence type="ECO:0000313" key="2">
    <source>
        <dbReference type="Proteomes" id="UP001610446"/>
    </source>
</evidence>
<keyword evidence="2" id="KW-1185">Reference proteome</keyword>
<protein>
    <recommendedName>
        <fullName evidence="3">SnoaL-like domain-containing protein</fullName>
    </recommendedName>
</protein>
<evidence type="ECO:0000313" key="1">
    <source>
        <dbReference type="EMBL" id="KAL2848438.1"/>
    </source>
</evidence>
<accession>A0ABR4K801</accession>
<sequence length="167" mass="18692">MASTRLRTAEKYISHFATLDKALLESLLADSYRHEFAPISLNAPGPFTKTGFMAHGAGLADIMNGFPVTAKEHFECEASNSVVVWATSEAHFREELMDPGISREEWEYRGEYVFMFTMDEGGEKIVRTVEFLDSASTKERLLGLMARARANLEKVQGKGIDSLKHVE</sequence>
<dbReference type="Gene3D" id="3.10.450.50">
    <property type="match status" value="1"/>
</dbReference>
<comment type="caution">
    <text evidence="1">The sequence shown here is derived from an EMBL/GenBank/DDBJ whole genome shotgun (WGS) entry which is preliminary data.</text>
</comment>
<name>A0ABR4K801_9EURO</name>
<dbReference type="InterPro" id="IPR032710">
    <property type="entry name" value="NTF2-like_dom_sf"/>
</dbReference>
<gene>
    <name evidence="1" type="ORF">BJY01DRAFT_160172</name>
</gene>
<dbReference type="Proteomes" id="UP001610446">
    <property type="component" value="Unassembled WGS sequence"/>
</dbReference>